<comment type="caution">
    <text evidence="2">The sequence shown here is derived from an EMBL/GenBank/DDBJ whole genome shotgun (WGS) entry which is preliminary data.</text>
</comment>
<dbReference type="Proteomes" id="UP001630127">
    <property type="component" value="Unassembled WGS sequence"/>
</dbReference>
<name>A0ABD3A1K6_9GENT</name>
<feature type="region of interest" description="Disordered" evidence="1">
    <location>
        <begin position="1"/>
        <end position="27"/>
    </location>
</feature>
<gene>
    <name evidence="2" type="ORF">ACH5RR_013496</name>
</gene>
<reference evidence="2 3" key="1">
    <citation type="submission" date="2024-11" db="EMBL/GenBank/DDBJ databases">
        <title>A near-complete genome assembly of Cinchona calisaya.</title>
        <authorList>
            <person name="Lian D.C."/>
            <person name="Zhao X.W."/>
            <person name="Wei L."/>
        </authorList>
    </citation>
    <scope>NUCLEOTIDE SEQUENCE [LARGE SCALE GENOMIC DNA]</scope>
    <source>
        <tissue evidence="2">Nenye</tissue>
    </source>
</reference>
<proteinExistence type="predicted"/>
<accession>A0ABD3A1K6</accession>
<keyword evidence="3" id="KW-1185">Reference proteome</keyword>
<evidence type="ECO:0000256" key="1">
    <source>
        <dbReference type="SAM" id="MobiDB-lite"/>
    </source>
</evidence>
<protein>
    <submittedName>
        <fullName evidence="2">Uncharacterized protein</fullName>
    </submittedName>
</protein>
<evidence type="ECO:0000313" key="2">
    <source>
        <dbReference type="EMBL" id="KAL3525124.1"/>
    </source>
</evidence>
<evidence type="ECO:0000313" key="3">
    <source>
        <dbReference type="Proteomes" id="UP001630127"/>
    </source>
</evidence>
<sequence length="126" mass="14091">MRGEGCQEERDGWRSKETERSGDGAEKVDWVVGLGKGGGKLKRGKGGEQKWMGWKGERVMGLRNKVGLLMSWKFGIFLGLVKFGGSWGEMQGKLGRNACGDWRGNGGVWKREFRVLKVFGWKVVVL</sequence>
<dbReference type="AlphaFoldDB" id="A0ABD3A1K6"/>
<dbReference type="EMBL" id="JBJUIK010000006">
    <property type="protein sequence ID" value="KAL3525124.1"/>
    <property type="molecule type" value="Genomic_DNA"/>
</dbReference>
<organism evidence="2 3">
    <name type="scientific">Cinchona calisaya</name>
    <dbReference type="NCBI Taxonomy" id="153742"/>
    <lineage>
        <taxon>Eukaryota</taxon>
        <taxon>Viridiplantae</taxon>
        <taxon>Streptophyta</taxon>
        <taxon>Embryophyta</taxon>
        <taxon>Tracheophyta</taxon>
        <taxon>Spermatophyta</taxon>
        <taxon>Magnoliopsida</taxon>
        <taxon>eudicotyledons</taxon>
        <taxon>Gunneridae</taxon>
        <taxon>Pentapetalae</taxon>
        <taxon>asterids</taxon>
        <taxon>lamiids</taxon>
        <taxon>Gentianales</taxon>
        <taxon>Rubiaceae</taxon>
        <taxon>Cinchonoideae</taxon>
        <taxon>Cinchoneae</taxon>
        <taxon>Cinchona</taxon>
    </lineage>
</organism>